<name>A0ABP8QXJ6_9SPHI</name>
<comment type="similarity">
    <text evidence="1">Belongs to the AHA1 family.</text>
</comment>
<dbReference type="InterPro" id="IPR013538">
    <property type="entry name" value="ASHA1/2-like_C"/>
</dbReference>
<evidence type="ECO:0000313" key="4">
    <source>
        <dbReference type="Proteomes" id="UP001500394"/>
    </source>
</evidence>
<dbReference type="SUPFAM" id="SSF55961">
    <property type="entry name" value="Bet v1-like"/>
    <property type="match status" value="1"/>
</dbReference>
<dbReference type="Pfam" id="PF08327">
    <property type="entry name" value="AHSA1"/>
    <property type="match status" value="1"/>
</dbReference>
<protein>
    <submittedName>
        <fullName evidence="3">SRPBCC domain-containing protein</fullName>
    </submittedName>
</protein>
<accession>A0ABP8QXJ6</accession>
<dbReference type="Proteomes" id="UP001500394">
    <property type="component" value="Unassembled WGS sequence"/>
</dbReference>
<dbReference type="InterPro" id="IPR023393">
    <property type="entry name" value="START-like_dom_sf"/>
</dbReference>
<keyword evidence="4" id="KW-1185">Reference proteome</keyword>
<reference evidence="4" key="1">
    <citation type="journal article" date="2019" name="Int. J. Syst. Evol. Microbiol.">
        <title>The Global Catalogue of Microorganisms (GCM) 10K type strain sequencing project: providing services to taxonomists for standard genome sequencing and annotation.</title>
        <authorList>
            <consortium name="The Broad Institute Genomics Platform"/>
            <consortium name="The Broad Institute Genome Sequencing Center for Infectious Disease"/>
            <person name="Wu L."/>
            <person name="Ma J."/>
        </authorList>
    </citation>
    <scope>NUCLEOTIDE SEQUENCE [LARGE SCALE GENOMIC DNA]</scope>
    <source>
        <strain evidence="4">JCM 17858</strain>
    </source>
</reference>
<sequence>MQENLLYEFSIDQKKNIINVRREYEAPLKLLWEAWTSEDFLDRWWGPKPWNAETKSMDFREGGQWLYAMVGPDGERHWAKAKFSHIEPQLSFSYRGYFCDDQGVTTPELPQNDWHISFHENNTITTIKVTLLFSNTEALEQTMGMGFKEGFTAGLNQLESLLENLKK</sequence>
<comment type="caution">
    <text evidence="3">The sequence shown here is derived from an EMBL/GenBank/DDBJ whole genome shotgun (WGS) entry which is preliminary data.</text>
</comment>
<evidence type="ECO:0000259" key="2">
    <source>
        <dbReference type="Pfam" id="PF08327"/>
    </source>
</evidence>
<dbReference type="RefSeq" id="WP_345064757.1">
    <property type="nucleotide sequence ID" value="NZ_BAABGR010000006.1"/>
</dbReference>
<feature type="domain" description="Activator of Hsp90 ATPase homologue 1/2-like C-terminal" evidence="2">
    <location>
        <begin position="26"/>
        <end position="163"/>
    </location>
</feature>
<evidence type="ECO:0000256" key="1">
    <source>
        <dbReference type="ARBA" id="ARBA00006817"/>
    </source>
</evidence>
<dbReference type="CDD" id="cd07814">
    <property type="entry name" value="SRPBCC_CalC_Aha1-like"/>
    <property type="match status" value="1"/>
</dbReference>
<gene>
    <name evidence="3" type="ORF">GCM10023173_06950</name>
</gene>
<dbReference type="EMBL" id="BAABGR010000006">
    <property type="protein sequence ID" value="GAA4512619.1"/>
    <property type="molecule type" value="Genomic_DNA"/>
</dbReference>
<proteinExistence type="inferred from homology"/>
<evidence type="ECO:0000313" key="3">
    <source>
        <dbReference type="EMBL" id="GAA4512619.1"/>
    </source>
</evidence>
<organism evidence="3 4">
    <name type="scientific">Sphingobacterium thermophilum</name>
    <dbReference type="NCBI Taxonomy" id="768534"/>
    <lineage>
        <taxon>Bacteria</taxon>
        <taxon>Pseudomonadati</taxon>
        <taxon>Bacteroidota</taxon>
        <taxon>Sphingobacteriia</taxon>
        <taxon>Sphingobacteriales</taxon>
        <taxon>Sphingobacteriaceae</taxon>
        <taxon>Sphingobacterium</taxon>
    </lineage>
</organism>
<dbReference type="Gene3D" id="3.30.530.20">
    <property type="match status" value="1"/>
</dbReference>